<evidence type="ECO:0000313" key="5">
    <source>
        <dbReference type="Proteomes" id="UP001551582"/>
    </source>
</evidence>
<comment type="caution">
    <text evidence="4">The sequence shown here is derived from an EMBL/GenBank/DDBJ whole genome shotgun (WGS) entry which is preliminary data.</text>
</comment>
<proteinExistence type="predicted"/>
<evidence type="ECO:0000256" key="2">
    <source>
        <dbReference type="SAM" id="Phobius"/>
    </source>
</evidence>
<keyword evidence="5" id="KW-1185">Reference proteome</keyword>
<sequence>MRLCTRASLCLAAAVVAVLPGAAPAAYAATPLPACVPEEDHSFPLTARIHGGPASYTAGGGFGTWRLALTNTTGRPCTGVHPVVVLVDEKRALRPAQPRLEFYDTGERPHPVRFEATDRDELVGAFADDDAGFPGFTIGPGETLTVQVRLALTSDAVPNEVTANAAVVQRRDDDGDWVGQSNDYRFRIDDATGPGPAPEPEPESQPESQPESETESQPQSETQPETQQESEPQPDPESRSEDESGGFPFPEELARTGTGAQLLAVAGAALLTGALAVVLSRRRP</sequence>
<feature type="region of interest" description="Disordered" evidence="1">
    <location>
        <begin position="186"/>
        <end position="255"/>
    </location>
</feature>
<dbReference type="RefSeq" id="WP_359984771.1">
    <property type="nucleotide sequence ID" value="NZ_JBEZLS010000019.1"/>
</dbReference>
<dbReference type="NCBIfam" id="TIGR01167">
    <property type="entry name" value="LPXTG_anchor"/>
    <property type="match status" value="1"/>
</dbReference>
<feature type="transmembrane region" description="Helical" evidence="2">
    <location>
        <begin position="259"/>
        <end position="279"/>
    </location>
</feature>
<evidence type="ECO:0000313" key="4">
    <source>
        <dbReference type="EMBL" id="MEU9354071.1"/>
    </source>
</evidence>
<accession>A0ABV3EAA2</accession>
<feature type="compositionally biased region" description="Acidic residues" evidence="1">
    <location>
        <begin position="200"/>
        <end position="214"/>
    </location>
</feature>
<keyword evidence="3" id="KW-0732">Signal</keyword>
<organism evidence="4 5">
    <name type="scientific">Streptomyces griseoloalbus</name>
    <dbReference type="NCBI Taxonomy" id="67303"/>
    <lineage>
        <taxon>Bacteria</taxon>
        <taxon>Bacillati</taxon>
        <taxon>Actinomycetota</taxon>
        <taxon>Actinomycetes</taxon>
        <taxon>Kitasatosporales</taxon>
        <taxon>Streptomycetaceae</taxon>
        <taxon>Streptomyces</taxon>
    </lineage>
</organism>
<keyword evidence="2" id="KW-0812">Transmembrane</keyword>
<evidence type="ECO:0000256" key="1">
    <source>
        <dbReference type="SAM" id="MobiDB-lite"/>
    </source>
</evidence>
<reference evidence="4 5" key="1">
    <citation type="submission" date="2024-06" db="EMBL/GenBank/DDBJ databases">
        <title>The Natural Products Discovery Center: Release of the First 8490 Sequenced Strains for Exploring Actinobacteria Biosynthetic Diversity.</title>
        <authorList>
            <person name="Kalkreuter E."/>
            <person name="Kautsar S.A."/>
            <person name="Yang D."/>
            <person name="Bader C.D."/>
            <person name="Teijaro C.N."/>
            <person name="Fluegel L."/>
            <person name="Davis C.M."/>
            <person name="Simpson J.R."/>
            <person name="Lauterbach L."/>
            <person name="Steele A.D."/>
            <person name="Gui C."/>
            <person name="Meng S."/>
            <person name="Li G."/>
            <person name="Viehrig K."/>
            <person name="Ye F."/>
            <person name="Su P."/>
            <person name="Kiefer A.F."/>
            <person name="Nichols A."/>
            <person name="Cepeda A.J."/>
            <person name="Yan W."/>
            <person name="Fan B."/>
            <person name="Jiang Y."/>
            <person name="Adhikari A."/>
            <person name="Zheng C.-J."/>
            <person name="Schuster L."/>
            <person name="Cowan T.M."/>
            <person name="Smanski M.J."/>
            <person name="Chevrette M.G."/>
            <person name="De Carvalho L.P.S."/>
            <person name="Shen B."/>
        </authorList>
    </citation>
    <scope>NUCLEOTIDE SEQUENCE [LARGE SCALE GENOMIC DNA]</scope>
    <source>
        <strain evidence="4 5">NPDC048274</strain>
    </source>
</reference>
<feature type="compositionally biased region" description="Low complexity" evidence="1">
    <location>
        <begin position="215"/>
        <end position="231"/>
    </location>
</feature>
<dbReference type="EMBL" id="JBEZLS010000019">
    <property type="protein sequence ID" value="MEU9354071.1"/>
    <property type="molecule type" value="Genomic_DNA"/>
</dbReference>
<dbReference type="Proteomes" id="UP001551582">
    <property type="component" value="Unassembled WGS sequence"/>
</dbReference>
<gene>
    <name evidence="4" type="ORF">AB0D65_24640</name>
</gene>
<keyword evidence="2" id="KW-1133">Transmembrane helix</keyword>
<protein>
    <submittedName>
        <fullName evidence="4">LPXTG cell wall anchor domain-containing protein</fullName>
    </submittedName>
</protein>
<feature type="signal peptide" evidence="3">
    <location>
        <begin position="1"/>
        <end position="28"/>
    </location>
</feature>
<keyword evidence="2" id="KW-0472">Membrane</keyword>
<name>A0ABV3EAA2_9ACTN</name>
<feature type="chain" id="PRO_5046750448" evidence="3">
    <location>
        <begin position="29"/>
        <end position="284"/>
    </location>
</feature>
<evidence type="ECO:0000256" key="3">
    <source>
        <dbReference type="SAM" id="SignalP"/>
    </source>
</evidence>